<proteinExistence type="predicted"/>
<evidence type="ECO:0000313" key="2">
    <source>
        <dbReference type="Ensembl" id="ENSABRP00000005937.1"/>
    </source>
</evidence>
<dbReference type="Ensembl" id="ENSABRT00000008547.1">
    <property type="protein sequence ID" value="ENSABRP00000005937.1"/>
    <property type="gene ID" value="ENSABRG00000005514.1"/>
</dbReference>
<dbReference type="AlphaFoldDB" id="A0A8B9BL84"/>
<protein>
    <submittedName>
        <fullName evidence="2">Uncharacterized protein</fullName>
    </submittedName>
</protein>
<evidence type="ECO:0000313" key="3">
    <source>
        <dbReference type="Proteomes" id="UP000694426"/>
    </source>
</evidence>
<name>A0A8B9BL84_9AVES</name>
<accession>A0A8B9BL84</accession>
<evidence type="ECO:0000256" key="1">
    <source>
        <dbReference type="SAM" id="MobiDB-lite"/>
    </source>
</evidence>
<keyword evidence="3" id="KW-1185">Reference proteome</keyword>
<reference evidence="2" key="2">
    <citation type="submission" date="2025-09" db="UniProtKB">
        <authorList>
            <consortium name="Ensembl"/>
        </authorList>
    </citation>
    <scope>IDENTIFICATION</scope>
</reference>
<organism evidence="2 3">
    <name type="scientific">Anser brachyrhynchus</name>
    <name type="common">Pink-footed goose</name>
    <dbReference type="NCBI Taxonomy" id="132585"/>
    <lineage>
        <taxon>Eukaryota</taxon>
        <taxon>Metazoa</taxon>
        <taxon>Chordata</taxon>
        <taxon>Craniata</taxon>
        <taxon>Vertebrata</taxon>
        <taxon>Euteleostomi</taxon>
        <taxon>Archelosauria</taxon>
        <taxon>Archosauria</taxon>
        <taxon>Dinosauria</taxon>
        <taxon>Saurischia</taxon>
        <taxon>Theropoda</taxon>
        <taxon>Coelurosauria</taxon>
        <taxon>Aves</taxon>
        <taxon>Neognathae</taxon>
        <taxon>Galloanserae</taxon>
        <taxon>Anseriformes</taxon>
        <taxon>Anatidae</taxon>
        <taxon>Anserinae</taxon>
        <taxon>Anser</taxon>
    </lineage>
</organism>
<reference evidence="2" key="1">
    <citation type="submission" date="2025-08" db="UniProtKB">
        <authorList>
            <consortium name="Ensembl"/>
        </authorList>
    </citation>
    <scope>IDENTIFICATION</scope>
</reference>
<feature type="region of interest" description="Disordered" evidence="1">
    <location>
        <begin position="1"/>
        <end position="58"/>
    </location>
</feature>
<dbReference type="Proteomes" id="UP000694426">
    <property type="component" value="Unplaced"/>
</dbReference>
<sequence>KPPLSEKVTASGPVLSERLFPRSSAPASSQPVPESGFALQPAPQANAGTCPAGAGNQDRSVAQPTLLLAEILSTNTVLEFSPRFPTSSAGWAPRVSSQQQRGARTARFGNLGSRVKDGMRSRSVLFT</sequence>